<dbReference type="SUPFAM" id="SSF48179">
    <property type="entry name" value="6-phosphogluconate dehydrogenase C-terminal domain-like"/>
    <property type="match status" value="1"/>
</dbReference>
<evidence type="ECO:0000313" key="6">
    <source>
        <dbReference type="Proteomes" id="UP001597112"/>
    </source>
</evidence>
<keyword evidence="6" id="KW-1185">Reference proteome</keyword>
<dbReference type="InterPro" id="IPR013131">
    <property type="entry name" value="Mannitol_DH_N"/>
</dbReference>
<evidence type="ECO:0000256" key="1">
    <source>
        <dbReference type="ARBA" id="ARBA00023002"/>
    </source>
</evidence>
<proteinExistence type="predicted"/>
<dbReference type="InterPro" id="IPR000669">
    <property type="entry name" value="Mannitol_DH"/>
</dbReference>
<dbReference type="EMBL" id="JBHTKA010000016">
    <property type="protein sequence ID" value="MFD1003634.1"/>
    <property type="molecule type" value="Genomic_DNA"/>
</dbReference>
<dbReference type="Proteomes" id="UP001597112">
    <property type="component" value="Unassembled WGS sequence"/>
</dbReference>
<dbReference type="NCBIfam" id="NF002969">
    <property type="entry name" value="PRK03643.1"/>
    <property type="match status" value="1"/>
</dbReference>
<name>A0ABW3KBW6_9BACT</name>
<comment type="caution">
    <text evidence="5">The sequence shown here is derived from an EMBL/GenBank/DDBJ whole genome shotgun (WGS) entry which is preliminary data.</text>
</comment>
<dbReference type="Gene3D" id="3.40.50.720">
    <property type="entry name" value="NAD(P)-binding Rossmann-like Domain"/>
    <property type="match status" value="1"/>
</dbReference>
<reference evidence="6" key="1">
    <citation type="journal article" date="2019" name="Int. J. Syst. Evol. Microbiol.">
        <title>The Global Catalogue of Microorganisms (GCM) 10K type strain sequencing project: providing services to taxonomists for standard genome sequencing and annotation.</title>
        <authorList>
            <consortium name="The Broad Institute Genomics Platform"/>
            <consortium name="The Broad Institute Genome Sequencing Center for Infectious Disease"/>
            <person name="Wu L."/>
            <person name="Ma J."/>
        </authorList>
    </citation>
    <scope>NUCLEOTIDE SEQUENCE [LARGE SCALE GENOMIC DNA]</scope>
    <source>
        <strain evidence="6">CCUG 58938</strain>
    </source>
</reference>
<organism evidence="5 6">
    <name type="scientific">Ohtaekwangia kribbensis</name>
    <dbReference type="NCBI Taxonomy" id="688913"/>
    <lineage>
        <taxon>Bacteria</taxon>
        <taxon>Pseudomonadati</taxon>
        <taxon>Bacteroidota</taxon>
        <taxon>Cytophagia</taxon>
        <taxon>Cytophagales</taxon>
        <taxon>Fulvivirgaceae</taxon>
        <taxon>Ohtaekwangia</taxon>
    </lineage>
</organism>
<dbReference type="PANTHER" id="PTHR30524:SF0">
    <property type="entry name" value="ALTRONATE OXIDOREDUCTASE-RELATED"/>
    <property type="match status" value="1"/>
</dbReference>
<evidence type="ECO:0000313" key="5">
    <source>
        <dbReference type="EMBL" id="MFD1003634.1"/>
    </source>
</evidence>
<dbReference type="Gene3D" id="1.10.1040.10">
    <property type="entry name" value="N-(1-d-carboxylethyl)-l-norvaline Dehydrogenase, domain 2"/>
    <property type="match status" value="1"/>
</dbReference>
<dbReference type="InterPro" id="IPR013328">
    <property type="entry name" value="6PGD_dom2"/>
</dbReference>
<feature type="domain" description="Mannitol dehydrogenase C-terminal" evidence="4">
    <location>
        <begin position="274"/>
        <end position="460"/>
    </location>
</feature>
<dbReference type="Pfam" id="PF08125">
    <property type="entry name" value="Mannitol_dh_C"/>
    <property type="match status" value="1"/>
</dbReference>
<dbReference type="InterPro" id="IPR008927">
    <property type="entry name" value="6-PGluconate_DH-like_C_sf"/>
</dbReference>
<evidence type="ECO:0000256" key="2">
    <source>
        <dbReference type="ARBA" id="ARBA00023027"/>
    </source>
</evidence>
<keyword evidence="1" id="KW-0560">Oxidoreductase</keyword>
<evidence type="ECO:0000259" key="4">
    <source>
        <dbReference type="Pfam" id="PF08125"/>
    </source>
</evidence>
<dbReference type="Pfam" id="PF01232">
    <property type="entry name" value="Mannitol_dh"/>
    <property type="match status" value="1"/>
</dbReference>
<dbReference type="RefSeq" id="WP_377586534.1">
    <property type="nucleotide sequence ID" value="NZ_JBHTKA010000016.1"/>
</dbReference>
<dbReference type="InterPro" id="IPR036291">
    <property type="entry name" value="NAD(P)-bd_dom_sf"/>
</dbReference>
<gene>
    <name evidence="5" type="ORF">ACFQ21_30190</name>
</gene>
<sequence length="473" mass="53788">MLQKLNRQTAHTPQTRPVKVLQFGEGNFLRAFVDWIIDILNEKADFNGAVEIVQPISKGMAKMVNDQDGLYHVVLNGLQQGKTISETRLITSVAGAFNPYEDFSRFLKTAENPQLKFIISNTTEAGIAFNPNDTNITILAETFPAKVTQLLYHRFQHYKGAADKGLILIPCELIEKNGDTLKHTILQYISLWNLPDDFKNWVNTANAFCNTLVDRIVPGFPKDTIQDIQQSVGYEDNLVVTAEPFHLWVIEATDAVRAAFPAEKTNLQVKFVKDLTPYRTRKVRILNGAHTALVPVAYLRGLKTVRESVEDQYAGDFIRKAIFDEIIPTLDLPKEELQQFANDVIERFQNPFIRHELISIALNSVSKYKVRVLPSVLEYHKRTGKLPERLLHSLAALIRFYKGDARGENIPLNDTPEILDFFKKVWATNNPVQVVKATLSNKAFWDQDLTLVEGLENKVLHFVLKYEEQLSLA</sequence>
<dbReference type="InterPro" id="IPR013118">
    <property type="entry name" value="Mannitol_DH_C"/>
</dbReference>
<dbReference type="PANTHER" id="PTHR30524">
    <property type="entry name" value="MANNITOL-1-PHOSPHATE 5-DEHYDROGENASE"/>
    <property type="match status" value="1"/>
</dbReference>
<feature type="domain" description="Mannitol dehydrogenase N-terminal" evidence="3">
    <location>
        <begin position="19"/>
        <end position="256"/>
    </location>
</feature>
<evidence type="ECO:0000259" key="3">
    <source>
        <dbReference type="Pfam" id="PF01232"/>
    </source>
</evidence>
<protein>
    <submittedName>
        <fullName evidence="5">Tagaturonate reductase</fullName>
    </submittedName>
</protein>
<keyword evidence="2" id="KW-0520">NAD</keyword>
<dbReference type="PRINTS" id="PR00084">
    <property type="entry name" value="MTLDHDRGNASE"/>
</dbReference>
<accession>A0ABW3KBW6</accession>
<dbReference type="SUPFAM" id="SSF51735">
    <property type="entry name" value="NAD(P)-binding Rossmann-fold domains"/>
    <property type="match status" value="1"/>
</dbReference>